<feature type="non-terminal residue" evidence="2">
    <location>
        <position position="1"/>
    </location>
</feature>
<reference evidence="2" key="1">
    <citation type="submission" date="2021-06" db="EMBL/GenBank/DDBJ databases">
        <authorList>
            <person name="Kallberg Y."/>
            <person name="Tangrot J."/>
            <person name="Rosling A."/>
        </authorList>
    </citation>
    <scope>NUCLEOTIDE SEQUENCE</scope>
    <source>
        <strain evidence="2">IN212</strain>
    </source>
</reference>
<feature type="non-terminal residue" evidence="2">
    <location>
        <position position="118"/>
    </location>
</feature>
<dbReference type="Proteomes" id="UP000789396">
    <property type="component" value="Unassembled WGS sequence"/>
</dbReference>
<keyword evidence="3" id="KW-1185">Reference proteome</keyword>
<dbReference type="EMBL" id="CAJVPZ010058656">
    <property type="protein sequence ID" value="CAG8788251.1"/>
    <property type="molecule type" value="Genomic_DNA"/>
</dbReference>
<comment type="caution">
    <text evidence="2">The sequence shown here is derived from an EMBL/GenBank/DDBJ whole genome shotgun (WGS) entry which is preliminary data.</text>
</comment>
<dbReference type="AlphaFoldDB" id="A0A9N9P526"/>
<organism evidence="2 3">
    <name type="scientific">Racocetra fulgida</name>
    <dbReference type="NCBI Taxonomy" id="60492"/>
    <lineage>
        <taxon>Eukaryota</taxon>
        <taxon>Fungi</taxon>
        <taxon>Fungi incertae sedis</taxon>
        <taxon>Mucoromycota</taxon>
        <taxon>Glomeromycotina</taxon>
        <taxon>Glomeromycetes</taxon>
        <taxon>Diversisporales</taxon>
        <taxon>Gigasporaceae</taxon>
        <taxon>Racocetra</taxon>
    </lineage>
</organism>
<sequence>PFIGLSSRKVHDYDVQQIFPKHRNNIQELEIQYHIYKKIEFGRLIAQLDIIKDQVSNNTVRLINGCIYNTDDIKDPLVRRDKGRPATKHLKAFTEENNMTNTSNMRRSSSVSEEKGIG</sequence>
<evidence type="ECO:0000313" key="3">
    <source>
        <dbReference type="Proteomes" id="UP000789396"/>
    </source>
</evidence>
<evidence type="ECO:0000256" key="1">
    <source>
        <dbReference type="SAM" id="MobiDB-lite"/>
    </source>
</evidence>
<gene>
    <name evidence="2" type="ORF">RFULGI_LOCUS16481</name>
</gene>
<feature type="region of interest" description="Disordered" evidence="1">
    <location>
        <begin position="92"/>
        <end position="118"/>
    </location>
</feature>
<accession>A0A9N9P526</accession>
<evidence type="ECO:0000313" key="2">
    <source>
        <dbReference type="EMBL" id="CAG8788251.1"/>
    </source>
</evidence>
<proteinExistence type="predicted"/>
<name>A0A9N9P526_9GLOM</name>
<protein>
    <submittedName>
        <fullName evidence="2">4788_t:CDS:1</fullName>
    </submittedName>
</protein>
<feature type="compositionally biased region" description="Low complexity" evidence="1">
    <location>
        <begin position="95"/>
        <end position="111"/>
    </location>
</feature>